<keyword evidence="3" id="KW-1185">Reference proteome</keyword>
<keyword evidence="1" id="KW-1133">Transmembrane helix</keyword>
<keyword evidence="1" id="KW-0812">Transmembrane</keyword>
<feature type="transmembrane region" description="Helical" evidence="1">
    <location>
        <begin position="30"/>
        <end position="53"/>
    </location>
</feature>
<evidence type="ECO:0000313" key="3">
    <source>
        <dbReference type="Proteomes" id="UP001202328"/>
    </source>
</evidence>
<gene>
    <name evidence="2" type="ORF">MKW98_016248</name>
</gene>
<evidence type="ECO:0000256" key="1">
    <source>
        <dbReference type="SAM" id="Phobius"/>
    </source>
</evidence>
<name>A0AAD4XEJ8_9MAGN</name>
<sequence length="150" mass="17498">MTTKKKITALYSFPGQLQMEHSFSHVLRKWLFNTGIMSMVVNYHLQLLILVVMQRRSSADAYMLMYHRQSTAGSKVKAFRDTEISSEPVPQHDDKSFPLHLFEEMKVLNESYTQAPVPSVEEPYFWLTTDWLRQWADNIFPPVLGNTSIQ</sequence>
<evidence type="ECO:0000313" key="2">
    <source>
        <dbReference type="EMBL" id="KAI3907604.1"/>
    </source>
</evidence>
<dbReference type="EMBL" id="JAJJMB010010581">
    <property type="protein sequence ID" value="KAI3907604.1"/>
    <property type="molecule type" value="Genomic_DNA"/>
</dbReference>
<keyword evidence="1" id="KW-0472">Membrane</keyword>
<protein>
    <submittedName>
        <fullName evidence="2">Uncharacterized protein</fullName>
    </submittedName>
</protein>
<accession>A0AAD4XEJ8</accession>
<dbReference type="Proteomes" id="UP001202328">
    <property type="component" value="Unassembled WGS sequence"/>
</dbReference>
<proteinExistence type="predicted"/>
<reference evidence="2" key="1">
    <citation type="submission" date="2022-04" db="EMBL/GenBank/DDBJ databases">
        <title>A functionally conserved STORR gene fusion in Papaver species that diverged 16.8 million years ago.</title>
        <authorList>
            <person name="Catania T."/>
        </authorList>
    </citation>
    <scope>NUCLEOTIDE SEQUENCE</scope>
    <source>
        <strain evidence="2">S-188037</strain>
    </source>
</reference>
<comment type="caution">
    <text evidence="2">The sequence shown here is derived from an EMBL/GenBank/DDBJ whole genome shotgun (WGS) entry which is preliminary data.</text>
</comment>
<dbReference type="AlphaFoldDB" id="A0AAD4XEJ8"/>
<organism evidence="2 3">
    <name type="scientific">Papaver atlanticum</name>
    <dbReference type="NCBI Taxonomy" id="357466"/>
    <lineage>
        <taxon>Eukaryota</taxon>
        <taxon>Viridiplantae</taxon>
        <taxon>Streptophyta</taxon>
        <taxon>Embryophyta</taxon>
        <taxon>Tracheophyta</taxon>
        <taxon>Spermatophyta</taxon>
        <taxon>Magnoliopsida</taxon>
        <taxon>Ranunculales</taxon>
        <taxon>Papaveraceae</taxon>
        <taxon>Papaveroideae</taxon>
        <taxon>Papaver</taxon>
    </lineage>
</organism>